<gene>
    <name evidence="1" type="ORF">PLEPLA_LOCUS34304</name>
</gene>
<dbReference type="Proteomes" id="UP001153269">
    <property type="component" value="Unassembled WGS sequence"/>
</dbReference>
<dbReference type="EMBL" id="CADEAL010003920">
    <property type="protein sequence ID" value="CAB1446579.1"/>
    <property type="molecule type" value="Genomic_DNA"/>
</dbReference>
<name>A0A9N7VC33_PLEPL</name>
<protein>
    <submittedName>
        <fullName evidence="1">Uncharacterized protein</fullName>
    </submittedName>
</protein>
<evidence type="ECO:0000313" key="2">
    <source>
        <dbReference type="Proteomes" id="UP001153269"/>
    </source>
</evidence>
<evidence type="ECO:0000313" key="1">
    <source>
        <dbReference type="EMBL" id="CAB1446579.1"/>
    </source>
</evidence>
<dbReference type="AlphaFoldDB" id="A0A9N7VC33"/>
<organism evidence="1 2">
    <name type="scientific">Pleuronectes platessa</name>
    <name type="common">European plaice</name>
    <dbReference type="NCBI Taxonomy" id="8262"/>
    <lineage>
        <taxon>Eukaryota</taxon>
        <taxon>Metazoa</taxon>
        <taxon>Chordata</taxon>
        <taxon>Craniata</taxon>
        <taxon>Vertebrata</taxon>
        <taxon>Euteleostomi</taxon>
        <taxon>Actinopterygii</taxon>
        <taxon>Neopterygii</taxon>
        <taxon>Teleostei</taxon>
        <taxon>Neoteleostei</taxon>
        <taxon>Acanthomorphata</taxon>
        <taxon>Carangaria</taxon>
        <taxon>Pleuronectiformes</taxon>
        <taxon>Pleuronectoidei</taxon>
        <taxon>Pleuronectidae</taxon>
        <taxon>Pleuronectes</taxon>
    </lineage>
</organism>
<sequence length="185" mass="20356">MSKPEKHTLCLGSKGGEWVQLQVDSPPLFYSVSSFNRKKTKVWNWAVATSINGGVVGSSPTLPPPLSSLSSLYAPSIFHLCQALNLHLHLSSSFTMSTICHIAPRPPGHYSSDRKRQHDLICGRRESSWMPWTTQTTGVKLPHSSHSHCLTVVAGDSGRPPPPFWIQRRLALSCRLAGGQTDQCM</sequence>
<reference evidence="1" key="1">
    <citation type="submission" date="2020-03" db="EMBL/GenBank/DDBJ databases">
        <authorList>
            <person name="Weist P."/>
        </authorList>
    </citation>
    <scope>NUCLEOTIDE SEQUENCE</scope>
</reference>
<proteinExistence type="predicted"/>
<accession>A0A9N7VC33</accession>
<keyword evidence="2" id="KW-1185">Reference proteome</keyword>
<comment type="caution">
    <text evidence="1">The sequence shown here is derived from an EMBL/GenBank/DDBJ whole genome shotgun (WGS) entry which is preliminary data.</text>
</comment>